<evidence type="ECO:0000259" key="3">
    <source>
        <dbReference type="Pfam" id="PF21074"/>
    </source>
</evidence>
<name>A0A059EBM6_9PROT</name>
<proteinExistence type="predicted"/>
<dbReference type="GO" id="GO:0004069">
    <property type="term" value="F:L-aspartate:2-oxoglutarate aminotransferase activity"/>
    <property type="evidence" value="ECO:0007669"/>
    <property type="project" value="InterPro"/>
</dbReference>
<reference evidence="7 8" key="1">
    <citation type="journal article" date="2014" name="Antonie Van Leeuwenhoek">
        <title>Hyphomonas beringensis sp. nov. and Hyphomonas chukchiensis sp. nov., isolated from surface seawater of the Bering Sea and Chukchi Sea.</title>
        <authorList>
            <person name="Li C."/>
            <person name="Lai Q."/>
            <person name="Li G."/>
            <person name="Dong C."/>
            <person name="Wang J."/>
            <person name="Liao Y."/>
            <person name="Shao Z."/>
        </authorList>
    </citation>
    <scope>NUCLEOTIDE SEQUENCE [LARGE SCALE GENOMIC DNA]</scope>
    <source>
        <strain evidence="7 8">22II1-22F38</strain>
    </source>
</reference>
<dbReference type="SUPFAM" id="SSF53223">
    <property type="entry name" value="Aminoacid dehydrogenase-like, N-terminal domain"/>
    <property type="match status" value="1"/>
</dbReference>
<dbReference type="InterPro" id="IPR036291">
    <property type="entry name" value="NAD(P)-bd_dom_sf"/>
</dbReference>
<dbReference type="PATRIC" id="fig|1280948.3.peg.265"/>
<evidence type="ECO:0000313" key="8">
    <source>
        <dbReference type="Proteomes" id="UP000024547"/>
    </source>
</evidence>
<evidence type="ECO:0000313" key="7">
    <source>
        <dbReference type="EMBL" id="KCZ65053.1"/>
    </source>
</evidence>
<dbReference type="Pfam" id="PF21077">
    <property type="entry name" value="GDH_ACT3"/>
    <property type="match status" value="1"/>
</dbReference>
<dbReference type="InterPro" id="IPR049062">
    <property type="entry name" value="NAD_Glu_DH_ACT2"/>
</dbReference>
<dbReference type="InterPro" id="IPR049058">
    <property type="entry name" value="NAD_Glu_DH_HM2"/>
</dbReference>
<dbReference type="Pfam" id="PF21073">
    <property type="entry name" value="GDH_HM1"/>
    <property type="match status" value="1"/>
</dbReference>
<feature type="domain" description="NAD-glutamate dehydrogenase N-terminal ACT1" evidence="4">
    <location>
        <begin position="16"/>
        <end position="148"/>
    </location>
</feature>
<dbReference type="Pfam" id="PF21074">
    <property type="entry name" value="GDH_C"/>
    <property type="match status" value="1"/>
</dbReference>
<dbReference type="InterPro" id="IPR049059">
    <property type="entry name" value="NAD_Glu_DH_HM1"/>
</dbReference>
<comment type="caution">
    <text evidence="7">The sequence shown here is derived from an EMBL/GenBank/DDBJ whole genome shotgun (WGS) entry which is preliminary data.</text>
</comment>
<keyword evidence="8" id="KW-1185">Reference proteome</keyword>
<feature type="domain" description="NAD-glutamate dehydrogenase catalytic" evidence="2">
    <location>
        <begin position="702"/>
        <end position="1197"/>
    </location>
</feature>
<sequence length="1575" mass="175322">MTEIPASSEPIEQVFDQIHRESGHEDLTGLTQEDLKSLARRHWDWAVEVAAGDQDVRVLLEAEGAEGNSLSRTILETVSPDMPFLVDSVLGECGAQGFEVAALFHPIVKLQDGRSISIIQVHLPILTHLEAERLKQGVREALAHNAVAVADFEPMRARMQQEIARLEGVSHLKDMDRDEAVAFLKWLSREHFVFLGCREYDFETDAEGHVLPEEPIMVEGSNLGVLRDGELNVLSREAEPLILTPEIGAHLSEPYPILVAKSTLVSLVHRRVACDYVGVKKYDAEGRVNGEVRFLGLFTAEAYDETARSIPLIRRRIAAILEAAGATPGGHTEKALTNLLETWPRDELFQTSSKILHPIIVGALHLIGRPRTRLFVRQDQFDRFVTAIVYVPREAYDTTMRQRITQELVTAYKGRVTRFRPYFDSETLVRVHFEIWLDQGHPLPDLAALEKRIVEIARTWEQGFRSALVQSDLERAHQENARAFIGAFNAAYREAFGPDEAMRDVAAMANLSAAHPILARAYRMERDGADKIRVKIYSRNGSIPLSACVPIFEKMGFFVDFETGFPVRPTERPAEDAPETYWVHDVVMCTSNGAYIDLNDIRTTLEDTFVAVWSGRAENDGFNKLVLCAGASWRDAALIRALAGYRRQSGMEQPQYVQETALSTYPGIARQLLDLFATRFDPAREMSLAERSHAAEKVREEIEMSLRDVSALADDQVLRRLADLILAVQRTNFYQTNSEGEPYSFVSLKIASRELEDLPEPKPFREIYMSSPQVEGVHLRFGAVARGGLRWSDRASDYRTEVLGLVKAQQVKNAVIVPVGSKGGFLPKQLPDRSDRNAWFEAGRDAYKEFIRALLGITDNLVEGEVSHPADTIVWDGEDPYLVVAADKGTATFSDTANAISEEMGHWLGDAFASGGSAGYDHKKMGITARGGWEAVKRHFRELGTDIQAEPFTVIGVGDMSGDVFGNGMLLSPEIRLVAAFNHMHIFIDPDPVDAGKNLAERQRLFDKPQSSWADYNKGILSEGGGIFDRSAKSITLNDQIKALTGLSKDAVTPDELIHALLKAPADLLWFGGIGTYVKAAHESHAMAGDRANDAIRVNADELKVKVIGEGANLGVTQAGRIEFALRGGHINTDAIDNSAGVDSSDHEVNIKILAAEAIREGDLQADKRNELLADMTDEVAALVLRHNYTQTFALTLAEATAKEDHDALERLMEYLENRGVLNRALETLPETGEMKVRAERGQPLTRPELAVLLAWSKITLFDDIVASDIPDDPYFNDLLTNYFPSPINTYTKAMTNHRLKREIIATIIANRMLDMAGPVALLRLREVTGSDNAQVARGLEAARAVLNFDGFQREVDQLDNIVPAEVQTDLRLHAASAMVDAALWFIETHPDLRVGEAVQRTEAPLNEFKAALSHIHSPFPAARIEREARGLMKRGVSEELSRWASAMGQFAQGLLVVDLAGKMQVEVPEAGKAFYMVGDQLRIDRLRAMARDNLLHADYWDRVAGRRLLNELVRMQADATEKALSENGAQAWLDERDGARRALLEELHTLGKDRNWAFARFVLAVDALRQFMRH</sequence>
<organism evidence="7 8">
    <name type="scientific">Hyphomonas atlantica</name>
    <dbReference type="NCBI Taxonomy" id="1280948"/>
    <lineage>
        <taxon>Bacteria</taxon>
        <taxon>Pseudomonadati</taxon>
        <taxon>Pseudomonadota</taxon>
        <taxon>Alphaproteobacteria</taxon>
        <taxon>Hyphomonadales</taxon>
        <taxon>Hyphomonadaceae</taxon>
        <taxon>Hyphomonas</taxon>
    </lineage>
</organism>
<dbReference type="EMBL" id="AWFH01000001">
    <property type="protein sequence ID" value="KCZ65053.1"/>
    <property type="molecule type" value="Genomic_DNA"/>
</dbReference>
<dbReference type="SUPFAM" id="SSF51735">
    <property type="entry name" value="NAD(P)-binding Rossmann-fold domains"/>
    <property type="match status" value="1"/>
</dbReference>
<dbReference type="Pfam" id="PF05088">
    <property type="entry name" value="Bac_GDH_CD"/>
    <property type="match status" value="1"/>
</dbReference>
<evidence type="ECO:0000259" key="6">
    <source>
        <dbReference type="Pfam" id="PF21077"/>
    </source>
</evidence>
<dbReference type="PANTHER" id="PTHR43403:SF1">
    <property type="entry name" value="NAD-SPECIFIC GLUTAMATE DEHYDROGENASE"/>
    <property type="match status" value="1"/>
</dbReference>
<dbReference type="InterPro" id="IPR046346">
    <property type="entry name" value="Aminoacid_DH-like_N_sf"/>
</dbReference>
<evidence type="ECO:0000259" key="5">
    <source>
        <dbReference type="Pfam" id="PF21076"/>
    </source>
</evidence>
<dbReference type="InterPro" id="IPR049056">
    <property type="entry name" value="NAD_Glu_DH_HM3"/>
</dbReference>
<dbReference type="InterPro" id="IPR049064">
    <property type="entry name" value="NAD_Glu_DH_ACT3"/>
</dbReference>
<feature type="domain" description="NAD-glutamate dehydrogenase ACT2" evidence="5">
    <location>
        <begin position="373"/>
        <end position="461"/>
    </location>
</feature>
<dbReference type="RefSeq" id="WP_035547233.1">
    <property type="nucleotide sequence ID" value="NZ_AWFH01000001.1"/>
</dbReference>
<dbReference type="eggNOG" id="COG2902">
    <property type="taxonomic scope" value="Bacteria"/>
</dbReference>
<dbReference type="InterPro" id="IPR028971">
    <property type="entry name" value="NAD-GDH_cat"/>
</dbReference>
<accession>A0A059EBM6</accession>
<dbReference type="InterPro" id="IPR024727">
    <property type="entry name" value="NAD_Glu_DH_N_ACT1"/>
</dbReference>
<dbReference type="PIRSF" id="PIRSF036761">
    <property type="entry name" value="GDH_Mll4104"/>
    <property type="match status" value="1"/>
</dbReference>
<evidence type="ECO:0000259" key="2">
    <source>
        <dbReference type="Pfam" id="PF05088"/>
    </source>
</evidence>
<dbReference type="Pfam" id="PF21075">
    <property type="entry name" value="GDH_ACT1"/>
    <property type="match status" value="1"/>
</dbReference>
<protein>
    <submittedName>
        <fullName evidence="7">Uncharacterized protein</fullName>
    </submittedName>
</protein>
<dbReference type="STRING" id="1280948.HY36_01365"/>
<dbReference type="Pfam" id="PF21079">
    <property type="entry name" value="GDH_HM2"/>
    <property type="match status" value="1"/>
</dbReference>
<feature type="domain" description="NAD-specific glutamate dehydrogenase C-terminal" evidence="3">
    <location>
        <begin position="1242"/>
        <end position="1570"/>
    </location>
</feature>
<dbReference type="Gene3D" id="3.40.50.720">
    <property type="entry name" value="NAD(P)-binding Rossmann-like Domain"/>
    <property type="match status" value="1"/>
</dbReference>
<dbReference type="Pfam" id="PF21076">
    <property type="entry name" value="GDH_ACT2"/>
    <property type="match status" value="1"/>
</dbReference>
<evidence type="ECO:0000256" key="1">
    <source>
        <dbReference type="ARBA" id="ARBA00023002"/>
    </source>
</evidence>
<dbReference type="GO" id="GO:0004352">
    <property type="term" value="F:glutamate dehydrogenase (NAD+) activity"/>
    <property type="evidence" value="ECO:0007669"/>
    <property type="project" value="InterPro"/>
</dbReference>
<evidence type="ECO:0000259" key="4">
    <source>
        <dbReference type="Pfam" id="PF21075"/>
    </source>
</evidence>
<keyword evidence="1" id="KW-0560">Oxidoreductase</keyword>
<dbReference type="GO" id="GO:0006538">
    <property type="term" value="P:L-glutamate catabolic process"/>
    <property type="evidence" value="ECO:0007669"/>
    <property type="project" value="InterPro"/>
</dbReference>
<dbReference type="InterPro" id="IPR007780">
    <property type="entry name" value="NAD_Glu_DH_bac"/>
</dbReference>
<dbReference type="OrthoDB" id="9758052at2"/>
<dbReference type="Proteomes" id="UP000024547">
    <property type="component" value="Unassembled WGS sequence"/>
</dbReference>
<gene>
    <name evidence="7" type="ORF">HY36_01365</name>
</gene>
<dbReference type="PANTHER" id="PTHR43403">
    <property type="entry name" value="NAD-SPECIFIC GLUTAMATE DEHYDROGENASE"/>
    <property type="match status" value="1"/>
</dbReference>
<dbReference type="Pfam" id="PF21078">
    <property type="entry name" value="GDH_HM3"/>
    <property type="match status" value="1"/>
</dbReference>
<feature type="domain" description="NAD-glutamate dehydrogenase ACT3" evidence="6">
    <location>
        <begin position="519"/>
        <end position="600"/>
    </location>
</feature>
<dbReference type="InterPro" id="IPR048381">
    <property type="entry name" value="GDH_C"/>
</dbReference>